<gene>
    <name evidence="1" type="ORF">LCGC14_1512260</name>
</gene>
<sequence>MTTTDRQVATLSSEISVLTPAEAESAEVPFAEGFDLEALKLVDDDPVFATISIRPSRGDHGKGPMYDEDLLKKLETQFNTKRPPGYKGHQKAEDVEWQYREPVTAWVGAQYVTGSDGTGELLVKGYVPTTAADLRVQLKLAEAGADMVNSVSIFGMREVDKSTNRVTDFDLWSLDWTPKGRAGMETELVRVSGEQAKEKEMTREEVIASLTAQDVPAAIAESFRAEGIASVETDVAVAGEMRVILELDDDVDPAAVLEAVRGMTSKAKAEEFATRVKSAIDGSEIIAEMAKEAVKDALLTSGNVDSTDKELAGEISTLLEKPYIKALVDGKTIPVISGGAGGSEDVRVGTRWE</sequence>
<name>A0A0F9J156_9ZZZZ</name>
<comment type="caution">
    <text evidence="1">The sequence shown here is derived from an EMBL/GenBank/DDBJ whole genome shotgun (WGS) entry which is preliminary data.</text>
</comment>
<protein>
    <submittedName>
        <fullName evidence="1">Uncharacterized protein</fullName>
    </submittedName>
</protein>
<dbReference type="AlphaFoldDB" id="A0A0F9J156"/>
<proteinExistence type="predicted"/>
<accession>A0A0F9J156</accession>
<organism evidence="1">
    <name type="scientific">marine sediment metagenome</name>
    <dbReference type="NCBI Taxonomy" id="412755"/>
    <lineage>
        <taxon>unclassified sequences</taxon>
        <taxon>metagenomes</taxon>
        <taxon>ecological metagenomes</taxon>
    </lineage>
</organism>
<evidence type="ECO:0000313" key="1">
    <source>
        <dbReference type="EMBL" id="KKM63359.1"/>
    </source>
</evidence>
<reference evidence="1" key="1">
    <citation type="journal article" date="2015" name="Nature">
        <title>Complex archaea that bridge the gap between prokaryotes and eukaryotes.</title>
        <authorList>
            <person name="Spang A."/>
            <person name="Saw J.H."/>
            <person name="Jorgensen S.L."/>
            <person name="Zaremba-Niedzwiedzka K."/>
            <person name="Martijn J."/>
            <person name="Lind A.E."/>
            <person name="van Eijk R."/>
            <person name="Schleper C."/>
            <person name="Guy L."/>
            <person name="Ettema T.J."/>
        </authorList>
    </citation>
    <scope>NUCLEOTIDE SEQUENCE</scope>
</reference>
<dbReference type="EMBL" id="LAZR01011113">
    <property type="protein sequence ID" value="KKM63359.1"/>
    <property type="molecule type" value="Genomic_DNA"/>
</dbReference>